<dbReference type="InterPro" id="IPR015414">
    <property type="entry name" value="TMEM64"/>
</dbReference>
<dbReference type="InterPro" id="IPR032816">
    <property type="entry name" value="VTT_dom"/>
</dbReference>
<dbReference type="Pfam" id="PF09335">
    <property type="entry name" value="VTT_dom"/>
    <property type="match status" value="1"/>
</dbReference>
<evidence type="ECO:0000313" key="9">
    <source>
        <dbReference type="Proteomes" id="UP000008372"/>
    </source>
</evidence>
<keyword evidence="4 6" id="KW-1133">Transmembrane helix</keyword>
<feature type="transmembrane region" description="Helical" evidence="6">
    <location>
        <begin position="12"/>
        <end position="36"/>
    </location>
</feature>
<dbReference type="Proteomes" id="UP000008372">
    <property type="component" value="Unassembled WGS sequence"/>
</dbReference>
<evidence type="ECO:0000256" key="6">
    <source>
        <dbReference type="RuleBase" id="RU366058"/>
    </source>
</evidence>
<dbReference type="PANTHER" id="PTHR12677:SF59">
    <property type="entry name" value="GOLGI APPARATUS MEMBRANE PROTEIN TVP38-RELATED"/>
    <property type="match status" value="1"/>
</dbReference>
<keyword evidence="3 6" id="KW-0812">Transmembrane</keyword>
<dbReference type="RefSeq" id="WP_008302653.1">
    <property type="nucleotide sequence ID" value="NZ_BAEK01000017.1"/>
</dbReference>
<evidence type="ECO:0000256" key="1">
    <source>
        <dbReference type="ARBA" id="ARBA00004651"/>
    </source>
</evidence>
<keyword evidence="5 6" id="KW-0472">Membrane</keyword>
<comment type="similarity">
    <text evidence="6">Belongs to the TVP38/TMEM64 family.</text>
</comment>
<dbReference type="PANTHER" id="PTHR12677">
    <property type="entry name" value="GOLGI APPARATUS MEMBRANE PROTEIN TVP38-RELATED"/>
    <property type="match status" value="1"/>
</dbReference>
<keyword evidence="9" id="KW-1185">Reference proteome</keyword>
<feature type="transmembrane region" description="Helical" evidence="6">
    <location>
        <begin position="57"/>
        <end position="85"/>
    </location>
</feature>
<evidence type="ECO:0000259" key="7">
    <source>
        <dbReference type="Pfam" id="PF09335"/>
    </source>
</evidence>
<evidence type="ECO:0000256" key="3">
    <source>
        <dbReference type="ARBA" id="ARBA00022692"/>
    </source>
</evidence>
<feature type="transmembrane region" description="Helical" evidence="6">
    <location>
        <begin position="205"/>
        <end position="224"/>
    </location>
</feature>
<keyword evidence="2 6" id="KW-1003">Cell membrane</keyword>
<reference evidence="8 9" key="1">
    <citation type="journal article" date="2014" name="Environ. Microbiol.">
        <title>Comparative genomics of the marine bacterial genus Glaciecola reveals the high degree of genomic diversity and genomic characteristic for cold adaptation.</title>
        <authorList>
            <person name="Qin Q.L."/>
            <person name="Xie B.B."/>
            <person name="Yu Y."/>
            <person name="Shu Y.L."/>
            <person name="Rong J.C."/>
            <person name="Zhang Y.J."/>
            <person name="Zhao D.L."/>
            <person name="Chen X.L."/>
            <person name="Zhang X.Y."/>
            <person name="Chen B."/>
            <person name="Zhou B.C."/>
            <person name="Zhang Y.Z."/>
        </authorList>
    </citation>
    <scope>NUCLEOTIDE SEQUENCE [LARGE SCALE GENOMIC DNA]</scope>
    <source>
        <strain evidence="8 9">NO2</strain>
    </source>
</reference>
<comment type="caution">
    <text evidence="8">The sequence shown here is derived from an EMBL/GenBank/DDBJ whole genome shotgun (WGS) entry which is preliminary data.</text>
</comment>
<sequence length="230" mass="25089">MKSEYFPLMRTVSILMSTGLMAVVCYLSVQVTSDILAHSADPNWLISYIAELSTEEVFLVLSAFVVLMTLGIPRQAVSFFCGVGFGPFEGGIIALLLTCMSASAAYLLVRGPFRKLIAKAVKSEVYESRFSQLRVKLVKSSFRTILMVRLFPIGSNVATNALAGAFRVPFIPFISASALGFIPQTLLFSMLGGGSRYINAVEKPIHIAGLVISVLLILSMLRFTHKDHAQ</sequence>
<accession>A0ABQ0I370</accession>
<gene>
    <name evidence="8" type="ORF">GAGA_0921</name>
</gene>
<feature type="domain" description="VTT" evidence="7">
    <location>
        <begin position="72"/>
        <end position="192"/>
    </location>
</feature>
<protein>
    <recommendedName>
        <fullName evidence="6">TVP38/TMEM64 family membrane protein</fullName>
    </recommendedName>
</protein>
<evidence type="ECO:0000256" key="5">
    <source>
        <dbReference type="ARBA" id="ARBA00023136"/>
    </source>
</evidence>
<evidence type="ECO:0000256" key="4">
    <source>
        <dbReference type="ARBA" id="ARBA00022989"/>
    </source>
</evidence>
<evidence type="ECO:0000256" key="2">
    <source>
        <dbReference type="ARBA" id="ARBA00022475"/>
    </source>
</evidence>
<comment type="subcellular location">
    <subcellularLocation>
        <location evidence="1 6">Cell membrane</location>
        <topology evidence="1 6">Multi-pass membrane protein</topology>
    </subcellularLocation>
</comment>
<dbReference type="EMBL" id="BAEK01000017">
    <property type="protein sequence ID" value="GAC03784.1"/>
    <property type="molecule type" value="Genomic_DNA"/>
</dbReference>
<evidence type="ECO:0000313" key="8">
    <source>
        <dbReference type="EMBL" id="GAC03784.1"/>
    </source>
</evidence>
<proteinExistence type="inferred from homology"/>
<feature type="transmembrane region" description="Helical" evidence="6">
    <location>
        <begin position="91"/>
        <end position="109"/>
    </location>
</feature>
<organism evidence="8 9">
    <name type="scientific">Paraglaciecola agarilytica NO2</name>
    <dbReference type="NCBI Taxonomy" id="1125747"/>
    <lineage>
        <taxon>Bacteria</taxon>
        <taxon>Pseudomonadati</taxon>
        <taxon>Pseudomonadota</taxon>
        <taxon>Gammaproteobacteria</taxon>
        <taxon>Alteromonadales</taxon>
        <taxon>Alteromonadaceae</taxon>
        <taxon>Paraglaciecola</taxon>
    </lineage>
</organism>
<name>A0ABQ0I370_9ALTE</name>
<feature type="transmembrane region" description="Helical" evidence="6">
    <location>
        <begin position="170"/>
        <end position="193"/>
    </location>
</feature>